<evidence type="ECO:0000256" key="5">
    <source>
        <dbReference type="ARBA" id="ARBA00022967"/>
    </source>
</evidence>
<reference evidence="10" key="1">
    <citation type="submission" date="2020-02" db="EMBL/GenBank/DDBJ databases">
        <title>Streptomyces sp. ASO4wet.</title>
        <authorList>
            <person name="Risdian C."/>
            <person name="Landwehr W."/>
            <person name="Schupp P."/>
            <person name="Wink J."/>
        </authorList>
    </citation>
    <scope>NUCLEOTIDE SEQUENCE [LARGE SCALE GENOMIC DNA]</scope>
    <source>
        <strain evidence="10">ASO4wet</strain>
    </source>
</reference>
<dbReference type="Gene3D" id="3.40.50.300">
    <property type="entry name" value="P-loop containing nucleotide triphosphate hydrolases"/>
    <property type="match status" value="1"/>
</dbReference>
<keyword evidence="6" id="KW-0472">Membrane</keyword>
<keyword evidence="3" id="KW-0547">Nucleotide-binding</keyword>
<accession>A0A7T1T901</accession>
<name>A0A7T1T901_9ACTN</name>
<feature type="region of interest" description="Disordered" evidence="7">
    <location>
        <begin position="245"/>
        <end position="269"/>
    </location>
</feature>
<dbReference type="PANTHER" id="PTHR42788">
    <property type="entry name" value="TAURINE IMPORT ATP-BINDING PROTEIN-RELATED"/>
    <property type="match status" value="1"/>
</dbReference>
<dbReference type="EMBL" id="CP048882">
    <property type="protein sequence ID" value="QPP08594.1"/>
    <property type="molecule type" value="Genomic_DNA"/>
</dbReference>
<organism evidence="9 10">
    <name type="scientific">Streptomyces bathyalis</name>
    <dbReference type="NCBI Taxonomy" id="2710756"/>
    <lineage>
        <taxon>Bacteria</taxon>
        <taxon>Bacillati</taxon>
        <taxon>Actinomycetota</taxon>
        <taxon>Actinomycetes</taxon>
        <taxon>Kitasatosporales</taxon>
        <taxon>Streptomycetaceae</taxon>
        <taxon>Streptomyces</taxon>
    </lineage>
</organism>
<dbReference type="SUPFAM" id="SSF52540">
    <property type="entry name" value="P-loop containing nucleoside triphosphate hydrolases"/>
    <property type="match status" value="1"/>
</dbReference>
<keyword evidence="4 9" id="KW-0067">ATP-binding</keyword>
<proteinExistence type="predicted"/>
<dbReference type="InterPro" id="IPR050166">
    <property type="entry name" value="ABC_transporter_ATP-bind"/>
</dbReference>
<evidence type="ECO:0000256" key="7">
    <source>
        <dbReference type="SAM" id="MobiDB-lite"/>
    </source>
</evidence>
<evidence type="ECO:0000256" key="3">
    <source>
        <dbReference type="ARBA" id="ARBA00022741"/>
    </source>
</evidence>
<sequence length="269" mass="29176">MATDTRELSAAARARTAVRIHGLERSFGERKVLQGLELDIRAGEFVALLGRSGSGKSTLLRALAGLDHNVYGKGLLSAPANVSVVFQDARLLPWKRVLDNVLLGLTGSDGRERGRAALDEVGLADRESAWPVELSGGEQQRVSLARSLVREPELLLADEPFGALDALTRIRMHKLLRKLCAAHRPAVLLVTHDVDEAIELADRVAVLEEGRITADVPVELDGPRTHGSKEYAELRESLLARLGVDEAERGGHGASQELAQEREKEEVSA</sequence>
<dbReference type="InterPro" id="IPR003593">
    <property type="entry name" value="AAA+_ATPase"/>
</dbReference>
<dbReference type="SMART" id="SM00382">
    <property type="entry name" value="AAA"/>
    <property type="match status" value="1"/>
</dbReference>
<evidence type="ECO:0000259" key="8">
    <source>
        <dbReference type="PROSITE" id="PS50893"/>
    </source>
</evidence>
<dbReference type="InterPro" id="IPR027417">
    <property type="entry name" value="P-loop_NTPase"/>
</dbReference>
<dbReference type="PROSITE" id="PS50893">
    <property type="entry name" value="ABC_TRANSPORTER_2"/>
    <property type="match status" value="1"/>
</dbReference>
<dbReference type="GO" id="GO:0016887">
    <property type="term" value="F:ATP hydrolysis activity"/>
    <property type="evidence" value="ECO:0007669"/>
    <property type="project" value="InterPro"/>
</dbReference>
<feature type="domain" description="ABC transporter" evidence="8">
    <location>
        <begin position="18"/>
        <end position="234"/>
    </location>
</feature>
<keyword evidence="2" id="KW-1003">Cell membrane</keyword>
<dbReference type="KEGG" id="sbat:G4Z16_21780"/>
<evidence type="ECO:0000256" key="2">
    <source>
        <dbReference type="ARBA" id="ARBA00022475"/>
    </source>
</evidence>
<dbReference type="Pfam" id="PF00005">
    <property type="entry name" value="ABC_tran"/>
    <property type="match status" value="1"/>
</dbReference>
<dbReference type="GO" id="GO:0005524">
    <property type="term" value="F:ATP binding"/>
    <property type="evidence" value="ECO:0007669"/>
    <property type="project" value="UniProtKB-KW"/>
</dbReference>
<evidence type="ECO:0000256" key="6">
    <source>
        <dbReference type="ARBA" id="ARBA00023136"/>
    </source>
</evidence>
<evidence type="ECO:0000313" key="9">
    <source>
        <dbReference type="EMBL" id="QPP08594.1"/>
    </source>
</evidence>
<feature type="compositionally biased region" description="Basic and acidic residues" evidence="7">
    <location>
        <begin position="259"/>
        <end position="269"/>
    </location>
</feature>
<evidence type="ECO:0000313" key="10">
    <source>
        <dbReference type="Proteomes" id="UP000595046"/>
    </source>
</evidence>
<evidence type="ECO:0000256" key="1">
    <source>
        <dbReference type="ARBA" id="ARBA00022448"/>
    </source>
</evidence>
<dbReference type="PANTHER" id="PTHR42788:SF17">
    <property type="entry name" value="ALIPHATIC SULFONATES IMPORT ATP-BINDING PROTEIN SSUB"/>
    <property type="match status" value="1"/>
</dbReference>
<dbReference type="RefSeq" id="WP_197352385.1">
    <property type="nucleotide sequence ID" value="NZ_CP048882.1"/>
</dbReference>
<dbReference type="InterPro" id="IPR017871">
    <property type="entry name" value="ABC_transporter-like_CS"/>
</dbReference>
<keyword evidence="1" id="KW-0813">Transport</keyword>
<dbReference type="PROSITE" id="PS00211">
    <property type="entry name" value="ABC_TRANSPORTER_1"/>
    <property type="match status" value="1"/>
</dbReference>
<protein>
    <submittedName>
        <fullName evidence="9">ABC transporter ATP-binding protein</fullName>
    </submittedName>
</protein>
<gene>
    <name evidence="9" type="ORF">G4Z16_21780</name>
</gene>
<evidence type="ECO:0000256" key="4">
    <source>
        <dbReference type="ARBA" id="ARBA00022840"/>
    </source>
</evidence>
<dbReference type="InterPro" id="IPR003439">
    <property type="entry name" value="ABC_transporter-like_ATP-bd"/>
</dbReference>
<dbReference type="Proteomes" id="UP000595046">
    <property type="component" value="Chromosome"/>
</dbReference>
<keyword evidence="10" id="KW-1185">Reference proteome</keyword>
<keyword evidence="5" id="KW-1278">Translocase</keyword>
<dbReference type="AlphaFoldDB" id="A0A7T1T901"/>